<accession>A0A4V2YYL4</accession>
<dbReference type="EMBL" id="SMFK01000024">
    <property type="protein sequence ID" value="TDD93677.1"/>
    <property type="molecule type" value="Genomic_DNA"/>
</dbReference>
<evidence type="ECO:0000313" key="16">
    <source>
        <dbReference type="Proteomes" id="UP000295479"/>
    </source>
</evidence>
<dbReference type="InterPro" id="IPR039426">
    <property type="entry name" value="TonB-dep_rcpt-like"/>
</dbReference>
<dbReference type="InterPro" id="IPR036942">
    <property type="entry name" value="Beta-barrel_TonB_sf"/>
</dbReference>
<evidence type="ECO:0000256" key="5">
    <source>
        <dbReference type="ARBA" id="ARBA00022729"/>
    </source>
</evidence>
<dbReference type="InterPro" id="IPR008969">
    <property type="entry name" value="CarboxyPept-like_regulatory"/>
</dbReference>
<evidence type="ECO:0000313" key="15">
    <source>
        <dbReference type="EMBL" id="TDD93677.1"/>
    </source>
</evidence>
<dbReference type="InterPro" id="IPR000531">
    <property type="entry name" value="Beta-barrel_TonB"/>
</dbReference>
<evidence type="ECO:0000256" key="7">
    <source>
        <dbReference type="ARBA" id="ARBA00023136"/>
    </source>
</evidence>
<keyword evidence="6 11" id="KW-0798">TonB box</keyword>
<dbReference type="Proteomes" id="UP000295479">
    <property type="component" value="Unassembled WGS sequence"/>
</dbReference>
<feature type="domain" description="TonB-dependent receptor plug" evidence="14">
    <location>
        <begin position="119"/>
        <end position="227"/>
    </location>
</feature>
<keyword evidence="8 15" id="KW-0675">Receptor</keyword>
<keyword evidence="16" id="KW-1185">Reference proteome</keyword>
<dbReference type="Gene3D" id="2.170.130.10">
    <property type="entry name" value="TonB-dependent receptor, plug domain"/>
    <property type="match status" value="1"/>
</dbReference>
<dbReference type="InterPro" id="IPR012910">
    <property type="entry name" value="Plug_dom"/>
</dbReference>
<proteinExistence type="inferred from homology"/>
<dbReference type="SUPFAM" id="SSF56935">
    <property type="entry name" value="Porins"/>
    <property type="match status" value="1"/>
</dbReference>
<comment type="subcellular location">
    <subcellularLocation>
        <location evidence="1 10">Cell outer membrane</location>
        <topology evidence="1 10">Multi-pass membrane protein</topology>
    </subcellularLocation>
</comment>
<keyword evidence="4 10" id="KW-0812">Transmembrane</keyword>
<comment type="caution">
    <text evidence="15">The sequence shown here is derived from an EMBL/GenBank/DDBJ whole genome shotgun (WGS) entry which is preliminary data.</text>
</comment>
<evidence type="ECO:0000256" key="3">
    <source>
        <dbReference type="ARBA" id="ARBA00022452"/>
    </source>
</evidence>
<dbReference type="PROSITE" id="PS52016">
    <property type="entry name" value="TONB_DEPENDENT_REC_3"/>
    <property type="match status" value="1"/>
</dbReference>
<evidence type="ECO:0000259" key="14">
    <source>
        <dbReference type="Pfam" id="PF07715"/>
    </source>
</evidence>
<organism evidence="15 16">
    <name type="scientific">Flavobacterium cellulosilyticum</name>
    <dbReference type="NCBI Taxonomy" id="2541731"/>
    <lineage>
        <taxon>Bacteria</taxon>
        <taxon>Pseudomonadati</taxon>
        <taxon>Bacteroidota</taxon>
        <taxon>Flavobacteriia</taxon>
        <taxon>Flavobacteriales</taxon>
        <taxon>Flavobacteriaceae</taxon>
        <taxon>Flavobacterium</taxon>
    </lineage>
</organism>
<dbReference type="GO" id="GO:0009279">
    <property type="term" value="C:cell outer membrane"/>
    <property type="evidence" value="ECO:0007669"/>
    <property type="project" value="UniProtKB-SubCell"/>
</dbReference>
<dbReference type="PANTHER" id="PTHR30069:SF29">
    <property type="entry name" value="HEMOGLOBIN AND HEMOGLOBIN-HAPTOGLOBIN-BINDING PROTEIN 1-RELATED"/>
    <property type="match status" value="1"/>
</dbReference>
<evidence type="ECO:0000256" key="6">
    <source>
        <dbReference type="ARBA" id="ARBA00023077"/>
    </source>
</evidence>
<sequence length="722" mass="81443">MKKIIAIIILTMSSYSIRAQNTVTFIIKDKEENDILFGANCILKNTTTGTSSDENGICQFNDIPNGEQTFEFSYIGFESVEKTYTFPLKNKQPIVIYLTGNTELQAVTVFSTRTRDRIKEIPTKIEVLGIEEVVEETAINPGNISKLLGETSGIQVQHTSAISGNVSFRIQGLPGKYTQLLKDGFPSYGGFSSGLSLLQIPPLDLKQVEIIKGSASTLYGDGAIAGIVNLISKIPKEKPEFTVMINQTHKGGNDVSTYFSGENGKLGATLIASINTQKAKDISNNGFLDLPEYNRAVIAPKLFYTLDENNKFEIGFSNVTENRIGGNLKAINDEIDSNHPFFEENKTKRLTSTIRYENTKKKGNVLTLKASFGNFDRTLKTNTNIFSGVQKTVFSELSYYIENDKHKFVSGINFNIDDFDQKQPNTFNLNYNYQTLGVFSQDNWKIADKLFLEPGIRLDYNFKKGLFFLPRLATMYHVTDNFFTRLSGGFGYKLPTPFTDEAERTRYQSVDFSSGLKTEKSMGLNLDFNFKTELADELFLTLNQAFFITKIENPIIANQSLLVNQIVKYETANGSIVSKGLNTNLRLSLDELILYVDYTYLNPTKTYEQNKILEYTPINKLTCTLAYEDEEEHWKVGLEAFYFGNQYRENGTITPNYWLLGASAQKGFGHYTVAINFENILDVRQTRYENIVSGSINNPNFNELYAPLDGFVGNIVLKYDLY</sequence>
<evidence type="ECO:0000259" key="13">
    <source>
        <dbReference type="Pfam" id="PF00593"/>
    </source>
</evidence>
<dbReference type="OrthoDB" id="1109239at2"/>
<name>A0A4V2YYL4_9FLAO</name>
<evidence type="ECO:0000256" key="12">
    <source>
        <dbReference type="SAM" id="SignalP"/>
    </source>
</evidence>
<keyword evidence="2 10" id="KW-0813">Transport</keyword>
<dbReference type="GO" id="GO:0044718">
    <property type="term" value="P:siderophore transmembrane transport"/>
    <property type="evidence" value="ECO:0007669"/>
    <property type="project" value="TreeGrafter"/>
</dbReference>
<dbReference type="SUPFAM" id="SSF49464">
    <property type="entry name" value="Carboxypeptidase regulatory domain-like"/>
    <property type="match status" value="1"/>
</dbReference>
<feature type="signal peptide" evidence="12">
    <location>
        <begin position="1"/>
        <end position="19"/>
    </location>
</feature>
<dbReference type="PANTHER" id="PTHR30069">
    <property type="entry name" value="TONB-DEPENDENT OUTER MEMBRANE RECEPTOR"/>
    <property type="match status" value="1"/>
</dbReference>
<dbReference type="GO" id="GO:0015344">
    <property type="term" value="F:siderophore uptake transmembrane transporter activity"/>
    <property type="evidence" value="ECO:0007669"/>
    <property type="project" value="TreeGrafter"/>
</dbReference>
<keyword evidence="5 12" id="KW-0732">Signal</keyword>
<dbReference type="Pfam" id="PF07715">
    <property type="entry name" value="Plug"/>
    <property type="match status" value="1"/>
</dbReference>
<evidence type="ECO:0000256" key="9">
    <source>
        <dbReference type="ARBA" id="ARBA00023237"/>
    </source>
</evidence>
<keyword evidence="9 10" id="KW-0998">Cell outer membrane</keyword>
<evidence type="ECO:0000256" key="4">
    <source>
        <dbReference type="ARBA" id="ARBA00022692"/>
    </source>
</evidence>
<evidence type="ECO:0000256" key="8">
    <source>
        <dbReference type="ARBA" id="ARBA00023170"/>
    </source>
</evidence>
<protein>
    <submittedName>
        <fullName evidence="15">TonB-dependent receptor</fullName>
    </submittedName>
</protein>
<gene>
    <name evidence="15" type="ORF">E0F76_18750</name>
</gene>
<reference evidence="15 16" key="1">
    <citation type="submission" date="2019-03" db="EMBL/GenBank/DDBJ databases">
        <title>Flavobacterium AR-3-4 sp. nov. isolated from arctic soil.</title>
        <authorList>
            <person name="Chaudhary D.K."/>
        </authorList>
    </citation>
    <scope>NUCLEOTIDE SEQUENCE [LARGE SCALE GENOMIC DNA]</scope>
    <source>
        <strain evidence="15 16">AR-3-4</strain>
    </source>
</reference>
<feature type="domain" description="TonB-dependent receptor-like beta-barrel" evidence="13">
    <location>
        <begin position="337"/>
        <end position="680"/>
    </location>
</feature>
<dbReference type="Pfam" id="PF13715">
    <property type="entry name" value="CarbopepD_reg_2"/>
    <property type="match status" value="1"/>
</dbReference>
<comment type="similarity">
    <text evidence="10 11">Belongs to the TonB-dependent receptor family.</text>
</comment>
<evidence type="ECO:0000256" key="10">
    <source>
        <dbReference type="PROSITE-ProRule" id="PRU01360"/>
    </source>
</evidence>
<evidence type="ECO:0000256" key="1">
    <source>
        <dbReference type="ARBA" id="ARBA00004571"/>
    </source>
</evidence>
<evidence type="ECO:0000256" key="11">
    <source>
        <dbReference type="RuleBase" id="RU003357"/>
    </source>
</evidence>
<keyword evidence="3 10" id="KW-1134">Transmembrane beta strand</keyword>
<dbReference type="Pfam" id="PF00593">
    <property type="entry name" value="TonB_dep_Rec_b-barrel"/>
    <property type="match status" value="1"/>
</dbReference>
<dbReference type="AlphaFoldDB" id="A0A4V2YYL4"/>
<keyword evidence="7 10" id="KW-0472">Membrane</keyword>
<dbReference type="InterPro" id="IPR037066">
    <property type="entry name" value="Plug_dom_sf"/>
</dbReference>
<dbReference type="RefSeq" id="WP_132009916.1">
    <property type="nucleotide sequence ID" value="NZ_SMFK01000024.1"/>
</dbReference>
<dbReference type="Gene3D" id="2.40.170.20">
    <property type="entry name" value="TonB-dependent receptor, beta-barrel domain"/>
    <property type="match status" value="1"/>
</dbReference>
<feature type="chain" id="PRO_5020303542" evidence="12">
    <location>
        <begin position="20"/>
        <end position="722"/>
    </location>
</feature>
<evidence type="ECO:0000256" key="2">
    <source>
        <dbReference type="ARBA" id="ARBA00022448"/>
    </source>
</evidence>